<comment type="subcellular location">
    <subcellularLocation>
        <location evidence="1">Secreted</location>
    </subcellularLocation>
</comment>
<organism evidence="6 7">
    <name type="scientific">Denticeps clupeoides</name>
    <name type="common">denticle herring</name>
    <dbReference type="NCBI Taxonomy" id="299321"/>
    <lineage>
        <taxon>Eukaryota</taxon>
        <taxon>Metazoa</taxon>
        <taxon>Chordata</taxon>
        <taxon>Craniata</taxon>
        <taxon>Vertebrata</taxon>
        <taxon>Euteleostomi</taxon>
        <taxon>Actinopterygii</taxon>
        <taxon>Neopterygii</taxon>
        <taxon>Teleostei</taxon>
        <taxon>Clupei</taxon>
        <taxon>Clupeiformes</taxon>
        <taxon>Denticipitoidei</taxon>
        <taxon>Denticipitidae</taxon>
        <taxon>Denticeps</taxon>
    </lineage>
</organism>
<dbReference type="InterPro" id="IPR001073">
    <property type="entry name" value="C1q_dom"/>
</dbReference>
<gene>
    <name evidence="6" type="primary">cbln18</name>
</gene>
<dbReference type="InterPro" id="IPR050822">
    <property type="entry name" value="Cerebellin_Synaptic_Org"/>
</dbReference>
<protein>
    <recommendedName>
        <fullName evidence="5">C1q domain-containing protein</fullName>
    </recommendedName>
</protein>
<dbReference type="GeneID" id="114769555"/>
<dbReference type="GO" id="GO:0005576">
    <property type="term" value="C:extracellular region"/>
    <property type="evidence" value="ECO:0007669"/>
    <property type="project" value="UniProtKB-SubCell"/>
</dbReference>
<sequence length="238" mass="25590">MKIVAVATICLLGALNLFSDVEAGTSIDLLKHTALGLTGTLPCGHWDCNCAFNEQPGCCCVADDMFKLEGSTFWRLMGLWNDLSNLNSQITELTGFSGIAFNARMIPMGGCIGPFTSNVSISYGNITLNQGSGYNPSLGIFTAPRAGIYSFSYSVYSNVGAADNRLYFKVQLMKNGVEVASSWEDNREDSEDGSTQTVLLTLSFGSQVYVELVSGRQLCSDAYGQNSFSGYLVYPLSG</sequence>
<dbReference type="PRINTS" id="PR00007">
    <property type="entry name" value="COMPLEMNTC1Q"/>
</dbReference>
<evidence type="ECO:0000313" key="6">
    <source>
        <dbReference type="Ensembl" id="ENSDCDP00010029591.1"/>
    </source>
</evidence>
<dbReference type="RefSeq" id="XP_028818507.1">
    <property type="nucleotide sequence ID" value="XM_028962674.1"/>
</dbReference>
<proteinExistence type="predicted"/>
<dbReference type="PANTHER" id="PTHR22923">
    <property type="entry name" value="CEREBELLIN-RELATED"/>
    <property type="match status" value="1"/>
</dbReference>
<accession>A0AAY4CAH3</accession>
<dbReference type="InterPro" id="IPR008983">
    <property type="entry name" value="Tumour_necrosis_fac-like_dom"/>
</dbReference>
<evidence type="ECO:0000256" key="2">
    <source>
        <dbReference type="ARBA" id="ARBA00022525"/>
    </source>
</evidence>
<dbReference type="Proteomes" id="UP000694580">
    <property type="component" value="Chromosome 19"/>
</dbReference>
<dbReference type="Gene3D" id="2.60.120.40">
    <property type="match status" value="1"/>
</dbReference>
<reference evidence="6 7" key="1">
    <citation type="submission" date="2020-06" db="EMBL/GenBank/DDBJ databases">
        <authorList>
            <consortium name="Wellcome Sanger Institute Data Sharing"/>
        </authorList>
    </citation>
    <scope>NUCLEOTIDE SEQUENCE [LARGE SCALE GENOMIC DNA]</scope>
</reference>
<keyword evidence="3 4" id="KW-0732">Signal</keyword>
<dbReference type="GO" id="GO:0099558">
    <property type="term" value="P:maintenance of synapse structure"/>
    <property type="evidence" value="ECO:0007669"/>
    <property type="project" value="TreeGrafter"/>
</dbReference>
<name>A0AAY4CAH3_9TELE</name>
<keyword evidence="2" id="KW-0964">Secreted</keyword>
<evidence type="ECO:0000256" key="1">
    <source>
        <dbReference type="ARBA" id="ARBA00004613"/>
    </source>
</evidence>
<dbReference type="GeneTree" id="ENSGT00940000163520"/>
<evidence type="ECO:0000313" key="7">
    <source>
        <dbReference type="Proteomes" id="UP000694580"/>
    </source>
</evidence>
<dbReference type="SUPFAM" id="SSF49842">
    <property type="entry name" value="TNF-like"/>
    <property type="match status" value="1"/>
</dbReference>
<reference evidence="6" key="2">
    <citation type="submission" date="2025-08" db="UniProtKB">
        <authorList>
            <consortium name="Ensembl"/>
        </authorList>
    </citation>
    <scope>IDENTIFICATION</scope>
</reference>
<evidence type="ECO:0000256" key="4">
    <source>
        <dbReference type="SAM" id="SignalP"/>
    </source>
</evidence>
<feature type="signal peptide" evidence="4">
    <location>
        <begin position="1"/>
        <end position="23"/>
    </location>
</feature>
<dbReference type="AlphaFoldDB" id="A0AAY4CAH3"/>
<evidence type="ECO:0000256" key="3">
    <source>
        <dbReference type="ARBA" id="ARBA00022729"/>
    </source>
</evidence>
<dbReference type="Ensembl" id="ENSDCDT00010036650.1">
    <property type="protein sequence ID" value="ENSDCDP00010029591.1"/>
    <property type="gene ID" value="ENSDCDG00010018848.1"/>
</dbReference>
<feature type="chain" id="PRO_5044245156" description="C1q domain-containing protein" evidence="4">
    <location>
        <begin position="24"/>
        <end position="238"/>
    </location>
</feature>
<dbReference type="PROSITE" id="PS50871">
    <property type="entry name" value="C1Q"/>
    <property type="match status" value="1"/>
</dbReference>
<keyword evidence="7" id="KW-1185">Reference proteome</keyword>
<evidence type="ECO:0000259" key="5">
    <source>
        <dbReference type="PROSITE" id="PS50871"/>
    </source>
</evidence>
<dbReference type="PANTHER" id="PTHR22923:SF89">
    <property type="entry name" value="CEREBELLIN 18"/>
    <property type="match status" value="1"/>
</dbReference>
<dbReference type="Pfam" id="PF00386">
    <property type="entry name" value="C1q"/>
    <property type="match status" value="1"/>
</dbReference>
<reference evidence="6" key="3">
    <citation type="submission" date="2025-09" db="UniProtKB">
        <authorList>
            <consortium name="Ensembl"/>
        </authorList>
    </citation>
    <scope>IDENTIFICATION</scope>
</reference>
<dbReference type="SMART" id="SM00110">
    <property type="entry name" value="C1Q"/>
    <property type="match status" value="1"/>
</dbReference>
<dbReference type="GO" id="GO:0045202">
    <property type="term" value="C:synapse"/>
    <property type="evidence" value="ECO:0007669"/>
    <property type="project" value="TreeGrafter"/>
</dbReference>
<feature type="domain" description="C1q" evidence="5">
    <location>
        <begin position="94"/>
        <end position="238"/>
    </location>
</feature>